<sequence length="208" mass="23668">MAAPSITSNNVFFLPQQAPAKRKVNIPPPELRCYARTQDKSTKAHTGPQCSRKKVVDYQTPQAQKTMDQLIADELCNQHKKTQSRFSKEVLHFIIPAKQQENQEQAFPTKKEMLQNLKLELDKLASMEGGTEKPIPQSSTNEPPISQRGVNMSQPILRTPKQELNKLPSTLAKQQTLQLLKKEMEKLALMKDTKDEVKVEDDDDDDLF</sequence>
<name>A0AA43QJK1_9LECA</name>
<reference evidence="2" key="1">
    <citation type="journal article" date="2023" name="Genome Biol. Evol.">
        <title>First Whole Genome Sequence and Flow Cytometry Genome Size Data for the Lichen-Forming Fungus Ramalina farinacea (Ascomycota).</title>
        <authorList>
            <person name="Llewellyn T."/>
            <person name="Mian S."/>
            <person name="Hill R."/>
            <person name="Leitch I.J."/>
            <person name="Gaya E."/>
        </authorList>
    </citation>
    <scope>NUCLEOTIDE SEQUENCE</scope>
    <source>
        <strain evidence="2">LIQ254RAFAR</strain>
    </source>
</reference>
<feature type="region of interest" description="Disordered" evidence="1">
    <location>
        <begin position="37"/>
        <end position="56"/>
    </location>
</feature>
<keyword evidence="3" id="KW-1185">Reference proteome</keyword>
<dbReference type="Proteomes" id="UP001161017">
    <property type="component" value="Unassembled WGS sequence"/>
</dbReference>
<evidence type="ECO:0000256" key="1">
    <source>
        <dbReference type="SAM" id="MobiDB-lite"/>
    </source>
</evidence>
<dbReference type="AlphaFoldDB" id="A0AA43QJK1"/>
<comment type="caution">
    <text evidence="2">The sequence shown here is derived from an EMBL/GenBank/DDBJ whole genome shotgun (WGS) entry which is preliminary data.</text>
</comment>
<organism evidence="2 3">
    <name type="scientific">Ramalina farinacea</name>
    <dbReference type="NCBI Taxonomy" id="258253"/>
    <lineage>
        <taxon>Eukaryota</taxon>
        <taxon>Fungi</taxon>
        <taxon>Dikarya</taxon>
        <taxon>Ascomycota</taxon>
        <taxon>Pezizomycotina</taxon>
        <taxon>Lecanoromycetes</taxon>
        <taxon>OSLEUM clade</taxon>
        <taxon>Lecanoromycetidae</taxon>
        <taxon>Lecanorales</taxon>
        <taxon>Lecanorineae</taxon>
        <taxon>Ramalinaceae</taxon>
        <taxon>Ramalina</taxon>
    </lineage>
</organism>
<gene>
    <name evidence="2" type="ORF">OHK93_004047</name>
</gene>
<evidence type="ECO:0000313" key="3">
    <source>
        <dbReference type="Proteomes" id="UP001161017"/>
    </source>
</evidence>
<accession>A0AA43QJK1</accession>
<feature type="compositionally biased region" description="Polar residues" evidence="1">
    <location>
        <begin position="136"/>
        <end position="150"/>
    </location>
</feature>
<protein>
    <submittedName>
        <fullName evidence="2">Uncharacterized protein</fullName>
    </submittedName>
</protein>
<evidence type="ECO:0000313" key="2">
    <source>
        <dbReference type="EMBL" id="MDI1485858.1"/>
    </source>
</evidence>
<proteinExistence type="predicted"/>
<dbReference type="EMBL" id="JAPUFD010000002">
    <property type="protein sequence ID" value="MDI1485858.1"/>
    <property type="molecule type" value="Genomic_DNA"/>
</dbReference>
<feature type="region of interest" description="Disordered" evidence="1">
    <location>
        <begin position="127"/>
        <end position="150"/>
    </location>
</feature>